<dbReference type="PANTHER" id="PTHR45742">
    <property type="entry name" value="COMPLEMENT COMPONENT C6"/>
    <property type="match status" value="1"/>
</dbReference>
<keyword evidence="3" id="KW-0204">Cytolysis</keyword>
<keyword evidence="2" id="KW-0964">Secreted</keyword>
<dbReference type="PANTHER" id="PTHR45742:SF8">
    <property type="entry name" value="FLOCCULATION PROTEIN FLO11"/>
    <property type="match status" value="1"/>
</dbReference>
<dbReference type="AlphaFoldDB" id="A0A151ZGI8"/>
<dbReference type="Pfam" id="PF01823">
    <property type="entry name" value="MACPF"/>
    <property type="match status" value="1"/>
</dbReference>
<dbReference type="PROSITE" id="PS51412">
    <property type="entry name" value="MACPF_2"/>
    <property type="match status" value="1"/>
</dbReference>
<evidence type="ECO:0000313" key="7">
    <source>
        <dbReference type="Proteomes" id="UP000076078"/>
    </source>
</evidence>
<protein>
    <recommendedName>
        <fullName evidence="5">MACPF domain-containing protein</fullName>
    </recommendedName>
</protein>
<dbReference type="EMBL" id="LODT01000028">
    <property type="protein sequence ID" value="KYQ92990.1"/>
    <property type="molecule type" value="Genomic_DNA"/>
</dbReference>
<comment type="caution">
    <text evidence="6">The sequence shown here is derived from an EMBL/GenBank/DDBJ whole genome shotgun (WGS) entry which is preliminary data.</text>
</comment>
<dbReference type="InParanoid" id="A0A151ZGI8"/>
<reference evidence="6 7" key="1">
    <citation type="submission" date="2015-12" db="EMBL/GenBank/DDBJ databases">
        <title>Dictyostelia acquired genes for synthesis and detection of signals that induce cell-type specialization by lateral gene transfer from prokaryotes.</title>
        <authorList>
            <person name="Gloeckner G."/>
            <person name="Schaap P."/>
        </authorList>
    </citation>
    <scope>NUCLEOTIDE SEQUENCE [LARGE SCALE GENOMIC DNA]</scope>
    <source>
        <strain evidence="6 7">TK</strain>
    </source>
</reference>
<comment type="subcellular location">
    <subcellularLocation>
        <location evidence="1">Secreted</location>
    </subcellularLocation>
</comment>
<gene>
    <name evidence="6" type="ORF">DLAC_05594</name>
</gene>
<dbReference type="GO" id="GO:0005576">
    <property type="term" value="C:extracellular region"/>
    <property type="evidence" value="ECO:0007669"/>
    <property type="project" value="UniProtKB-SubCell"/>
</dbReference>
<keyword evidence="7" id="KW-1185">Reference proteome</keyword>
<dbReference type="Proteomes" id="UP000076078">
    <property type="component" value="Unassembled WGS sequence"/>
</dbReference>
<evidence type="ECO:0000313" key="6">
    <source>
        <dbReference type="EMBL" id="KYQ92990.1"/>
    </source>
</evidence>
<organism evidence="6 7">
    <name type="scientific">Tieghemostelium lacteum</name>
    <name type="common">Slime mold</name>
    <name type="synonym">Dictyostelium lacteum</name>
    <dbReference type="NCBI Taxonomy" id="361077"/>
    <lineage>
        <taxon>Eukaryota</taxon>
        <taxon>Amoebozoa</taxon>
        <taxon>Evosea</taxon>
        <taxon>Eumycetozoa</taxon>
        <taxon>Dictyostelia</taxon>
        <taxon>Dictyosteliales</taxon>
        <taxon>Raperosteliaceae</taxon>
        <taxon>Tieghemostelium</taxon>
    </lineage>
</organism>
<evidence type="ECO:0000256" key="1">
    <source>
        <dbReference type="ARBA" id="ARBA00004613"/>
    </source>
</evidence>
<name>A0A151ZGI8_TIELA</name>
<keyword evidence="4" id="KW-1015">Disulfide bond</keyword>
<accession>A0A151ZGI8</accession>
<proteinExistence type="predicted"/>
<evidence type="ECO:0000256" key="2">
    <source>
        <dbReference type="ARBA" id="ARBA00022525"/>
    </source>
</evidence>
<feature type="domain" description="MACPF" evidence="5">
    <location>
        <begin position="400"/>
        <end position="737"/>
    </location>
</feature>
<evidence type="ECO:0000256" key="4">
    <source>
        <dbReference type="ARBA" id="ARBA00023157"/>
    </source>
</evidence>
<evidence type="ECO:0000259" key="5">
    <source>
        <dbReference type="PROSITE" id="PS51412"/>
    </source>
</evidence>
<dbReference type="OrthoDB" id="21110at2759"/>
<evidence type="ECO:0000256" key="3">
    <source>
        <dbReference type="ARBA" id="ARBA00022852"/>
    </source>
</evidence>
<sequence length="1048" mass="116254">MAILLELKDSKLYLSGITVMNCMELNGGVIYSQNSSLTINNVNFYNNKAQIGGVLYLSSSMLYGKNNSMIGNTALVSGSSIYSDNSFGGALKGWSVLCNLASSDISVRGTSNLMFEKSNIPTTTGIDCLGTGAKVSHDYSSICSRLPGTCTTVPTLKVPVEVSSILTSYQCNFDQVCDPSTESCLSCPDCKSCKFSGSKLELFQSNNLSQPYSVSSLDGFSISNFFAPYQVFGKITGFFEVDTNSIYQLIVNGKNIGFSLYLNNVKLLDMMNVQVETSGHYTSRIQSKVVNVLKLEFLTSTLNLQAGFTVSLKRVGDDQTDILSTFYSQNYCNDGIKSDGEVCSYDQNGTRVDQAVCGDGICNERVFEDCLYDCYDNLGTNCPAQVQPIKSNFASKDTYSVLLDNQYKQSLPGLNHLSHGIDLLTGEELPSVIFDFGYCSNYTYSTIQNTYRGAVYNVPPEFYGELSPKCSFDMQSKVYQSSYEYTTEKSKEIDFSATSSAGGGNLAVQVSVSASYSQSDSSRQARSLSNTREGKVISTNVKCLTSKVTRNSIRFHSSFIKEISRVTTPMEMSRFIKKFGSLYYLSASLGGSLEQLTIASKTISSSKSEDELRIASSMSFSASVSSPYASGSASYSESLDTQTTVSQQQDFELESSRSTIITKGGQGGSFGPDYDSPSTFSDWSNTVDLLPVPVEYKLALIGGIIPTSWKVFGSNTTIKELWFKGYDYYLNDSLSLTEDMNDYYNITIFFRSPFYNNYYTQQAERWSNITVNMTMGGTPPTKLTYYNVNIGSFLPNNTNPYIIEIRLPRNSTFREIKTLDFLDPSTNYKPQDFLMSMAIISERQTGRGYNIQYPLDGIGPFVPLYQHAQETIVVPIEVNLIEIGNQFRNSQNDLYFPSLVIITYGYNGTNVYEFNLADYFSITYTSSSEFTVSSNFTVLKTTVPMYSDYIYDTTILLQWDSPMGAALRGSFSQIAKLFTFPSEILIIQDCPNPTLEDPRYGSCVPLNAIENAINLPGYSNLFKPTSFPYPTFPFLIDNKSTIKMTYYK</sequence>
<dbReference type="InterPro" id="IPR020864">
    <property type="entry name" value="MACPF"/>
</dbReference>
<dbReference type="GO" id="GO:0031640">
    <property type="term" value="P:killing of cells of another organism"/>
    <property type="evidence" value="ECO:0007669"/>
    <property type="project" value="UniProtKB-KW"/>
</dbReference>